<dbReference type="EMBL" id="JBHTCQ010000001">
    <property type="protein sequence ID" value="MFC7404714.1"/>
    <property type="molecule type" value="Genomic_DNA"/>
</dbReference>
<dbReference type="Pfam" id="PF00496">
    <property type="entry name" value="SBP_bac_5"/>
    <property type="match status" value="1"/>
</dbReference>
<feature type="chain" id="PRO_5047029734" evidence="1">
    <location>
        <begin position="24"/>
        <end position="538"/>
    </location>
</feature>
<protein>
    <submittedName>
        <fullName evidence="3">ABC transporter substrate-binding protein</fullName>
    </submittedName>
</protein>
<organism evidence="3 4">
    <name type="scientific">Georgenia alba</name>
    <dbReference type="NCBI Taxonomy" id="2233858"/>
    <lineage>
        <taxon>Bacteria</taxon>
        <taxon>Bacillati</taxon>
        <taxon>Actinomycetota</taxon>
        <taxon>Actinomycetes</taxon>
        <taxon>Micrococcales</taxon>
        <taxon>Bogoriellaceae</taxon>
        <taxon>Georgenia</taxon>
    </lineage>
</organism>
<evidence type="ECO:0000259" key="2">
    <source>
        <dbReference type="Pfam" id="PF00496"/>
    </source>
</evidence>
<keyword evidence="1" id="KW-0732">Signal</keyword>
<feature type="domain" description="Solute-binding protein family 5" evidence="2">
    <location>
        <begin position="91"/>
        <end position="452"/>
    </location>
</feature>
<dbReference type="PANTHER" id="PTHR30290">
    <property type="entry name" value="PERIPLASMIC BINDING COMPONENT OF ABC TRANSPORTER"/>
    <property type="match status" value="1"/>
</dbReference>
<evidence type="ECO:0000313" key="3">
    <source>
        <dbReference type="EMBL" id="MFC7404714.1"/>
    </source>
</evidence>
<sequence length="538" mass="58054">MRGRRRNFRTAIAAAAAVLVAVAGCTLGDPEAAGGAGGAGGGGGGGGGQGTVIVSTGTLPSLNPQIVVSPSVNEVAGTMLETLVVMRDDYEVVPRLAHDWEFSDDGLSVTLHLEEGVTWHDGEPFTSEDVKFNVEEVMQYQSYGAGLVEVVDSVETPDEHTVVVHLTEEYGPFMQTLTSQYMLPKHLYEGTDIMTNPANRAPVGTGPFVFETFREAEEVTVTANPDYWGGQIQADRIVFPIMTDTNAGTLALLAGELDMGGAGQGMMEQIQADPDLEVSTAGVLPQQFIFTMNADVPELADPEVRRLVYAAADRQQISETVLPDNSEVPTSVFPEAMAWAADPEVDYREEFAYDVEAINAGLDEAGYPRGEDGIRFSLRVHFMSPLSEVRAAAEVMKSSMAEVGIDLRLVGEETNVFTEHVYTDRDFDTAIVWSTLGTDPSIGLTRWFSCNPEKDAAENPSGVCDETMQSSIDAAMQSTDQEERAQHFRDMQARAGEVMISAPLVFLLPQSVYNTTRWTGLGGDELVGIDWTEVAPVG</sequence>
<dbReference type="PIRSF" id="PIRSF002741">
    <property type="entry name" value="MppA"/>
    <property type="match status" value="1"/>
</dbReference>
<proteinExistence type="predicted"/>
<dbReference type="Gene3D" id="3.90.76.10">
    <property type="entry name" value="Dipeptide-binding Protein, Domain 1"/>
    <property type="match status" value="1"/>
</dbReference>
<comment type="caution">
    <text evidence="3">The sequence shown here is derived from an EMBL/GenBank/DDBJ whole genome shotgun (WGS) entry which is preliminary data.</text>
</comment>
<dbReference type="Gene3D" id="3.40.190.10">
    <property type="entry name" value="Periplasmic binding protein-like II"/>
    <property type="match status" value="1"/>
</dbReference>
<dbReference type="RefSeq" id="WP_382392369.1">
    <property type="nucleotide sequence ID" value="NZ_JBHTCQ010000001.1"/>
</dbReference>
<keyword evidence="4" id="KW-1185">Reference proteome</keyword>
<dbReference type="InterPro" id="IPR039424">
    <property type="entry name" value="SBP_5"/>
</dbReference>
<dbReference type="Gene3D" id="3.10.105.10">
    <property type="entry name" value="Dipeptide-binding Protein, Domain 3"/>
    <property type="match status" value="1"/>
</dbReference>
<gene>
    <name evidence="3" type="ORF">ACFQQL_06295</name>
</gene>
<accession>A0ABW2Q6U5</accession>
<name>A0ABW2Q6U5_9MICO</name>
<evidence type="ECO:0000256" key="1">
    <source>
        <dbReference type="SAM" id="SignalP"/>
    </source>
</evidence>
<dbReference type="PROSITE" id="PS51257">
    <property type="entry name" value="PROKAR_LIPOPROTEIN"/>
    <property type="match status" value="1"/>
</dbReference>
<feature type="signal peptide" evidence="1">
    <location>
        <begin position="1"/>
        <end position="23"/>
    </location>
</feature>
<dbReference type="Proteomes" id="UP001596455">
    <property type="component" value="Unassembled WGS sequence"/>
</dbReference>
<dbReference type="InterPro" id="IPR000914">
    <property type="entry name" value="SBP_5_dom"/>
</dbReference>
<evidence type="ECO:0000313" key="4">
    <source>
        <dbReference type="Proteomes" id="UP001596455"/>
    </source>
</evidence>
<reference evidence="4" key="1">
    <citation type="journal article" date="2019" name="Int. J. Syst. Evol. Microbiol.">
        <title>The Global Catalogue of Microorganisms (GCM) 10K type strain sequencing project: providing services to taxonomists for standard genome sequencing and annotation.</title>
        <authorList>
            <consortium name="The Broad Institute Genomics Platform"/>
            <consortium name="The Broad Institute Genome Sequencing Center for Infectious Disease"/>
            <person name="Wu L."/>
            <person name="Ma J."/>
        </authorList>
    </citation>
    <scope>NUCLEOTIDE SEQUENCE [LARGE SCALE GENOMIC DNA]</scope>
    <source>
        <strain evidence="4">JCM 1490</strain>
    </source>
</reference>
<dbReference type="SUPFAM" id="SSF53850">
    <property type="entry name" value="Periplasmic binding protein-like II"/>
    <property type="match status" value="1"/>
</dbReference>
<dbReference type="InterPro" id="IPR030678">
    <property type="entry name" value="Peptide/Ni-bd"/>
</dbReference>